<feature type="signal peptide" evidence="4">
    <location>
        <begin position="1"/>
        <end position="22"/>
    </location>
</feature>
<dbReference type="KEGG" id="pfer:IRI77_02975"/>
<dbReference type="Pfam" id="PF13847">
    <property type="entry name" value="Methyltransf_31"/>
    <property type="match status" value="1"/>
</dbReference>
<dbReference type="PANTHER" id="PTHR13610">
    <property type="entry name" value="METHYLTRANSFERASE DOMAIN-CONTAINING PROTEIN"/>
    <property type="match status" value="1"/>
</dbReference>
<reference evidence="6 7" key="1">
    <citation type="submission" date="2020-10" db="EMBL/GenBank/DDBJ databases">
        <title>Complete genome sequence of Paludibaculum fermentans P105T, a facultatively anaerobic acidobacterium capable of dissimilatory Fe(III) reduction.</title>
        <authorList>
            <person name="Dedysh S.N."/>
            <person name="Beletsky A.V."/>
            <person name="Kulichevskaya I.S."/>
            <person name="Mardanov A.V."/>
            <person name="Ravin N.V."/>
        </authorList>
    </citation>
    <scope>NUCLEOTIDE SEQUENCE [LARGE SCALE GENOMIC DNA]</scope>
    <source>
        <strain evidence="6 7">P105</strain>
    </source>
</reference>
<keyword evidence="1 6" id="KW-0489">Methyltransferase</keyword>
<evidence type="ECO:0000313" key="6">
    <source>
        <dbReference type="EMBL" id="QOY88940.1"/>
    </source>
</evidence>
<feature type="domain" description="Methyltransferase" evidence="5">
    <location>
        <begin position="53"/>
        <end position="166"/>
    </location>
</feature>
<evidence type="ECO:0000313" key="7">
    <source>
        <dbReference type="Proteomes" id="UP000593892"/>
    </source>
</evidence>
<gene>
    <name evidence="6" type="ORF">IRI77_02975</name>
</gene>
<dbReference type="RefSeq" id="WP_194450603.1">
    <property type="nucleotide sequence ID" value="NZ_CP063849.1"/>
</dbReference>
<dbReference type="GO" id="GO:0032259">
    <property type="term" value="P:methylation"/>
    <property type="evidence" value="ECO:0007669"/>
    <property type="project" value="UniProtKB-KW"/>
</dbReference>
<organism evidence="6 7">
    <name type="scientific">Paludibaculum fermentans</name>
    <dbReference type="NCBI Taxonomy" id="1473598"/>
    <lineage>
        <taxon>Bacteria</taxon>
        <taxon>Pseudomonadati</taxon>
        <taxon>Acidobacteriota</taxon>
        <taxon>Terriglobia</taxon>
        <taxon>Bryobacterales</taxon>
        <taxon>Bryobacteraceae</taxon>
        <taxon>Paludibaculum</taxon>
    </lineage>
</organism>
<evidence type="ECO:0000256" key="1">
    <source>
        <dbReference type="ARBA" id="ARBA00022603"/>
    </source>
</evidence>
<protein>
    <submittedName>
        <fullName evidence="6">Class I SAM-dependent methyltransferase</fullName>
    </submittedName>
</protein>
<dbReference type="PANTHER" id="PTHR13610:SF11">
    <property type="entry name" value="METHYLTRANSFERASE DOMAIN-CONTAINING PROTEIN"/>
    <property type="match status" value="1"/>
</dbReference>
<dbReference type="InterPro" id="IPR029063">
    <property type="entry name" value="SAM-dependent_MTases_sf"/>
</dbReference>
<dbReference type="InterPro" id="IPR025714">
    <property type="entry name" value="Methyltranfer_dom"/>
</dbReference>
<keyword evidence="7" id="KW-1185">Reference proteome</keyword>
<evidence type="ECO:0000256" key="4">
    <source>
        <dbReference type="SAM" id="SignalP"/>
    </source>
</evidence>
<keyword evidence="3" id="KW-0949">S-adenosyl-L-methionine</keyword>
<accession>A0A7S7NSC4</accession>
<evidence type="ECO:0000256" key="3">
    <source>
        <dbReference type="ARBA" id="ARBA00022691"/>
    </source>
</evidence>
<keyword evidence="4" id="KW-0732">Signal</keyword>
<feature type="chain" id="PRO_5032909500" evidence="4">
    <location>
        <begin position="23"/>
        <end position="195"/>
    </location>
</feature>
<dbReference type="Gene3D" id="3.40.50.150">
    <property type="entry name" value="Vaccinia Virus protein VP39"/>
    <property type="match status" value="1"/>
</dbReference>
<name>A0A7S7NSC4_PALFE</name>
<keyword evidence="2 6" id="KW-0808">Transferase</keyword>
<dbReference type="InterPro" id="IPR026170">
    <property type="entry name" value="FAM173A/B"/>
</dbReference>
<sequence length="195" mass="21376">MRILRWAPALFISLVAPLLLHAQTYGESGDVPYVPTPQHVVDAMLKLGNVQPGDVVFDLGCGDGRIVVTAAEKFSATGTGIDLNPKRIAEATENARKAGVADKVKFMEQNLFESDVSQATLVTLYLLPEVNLKLRPRLLQQLKPGSRIVSHSFDMGEWKPDKHFDADGRILYLWTVTEKAKAEFANKPEPGGAGH</sequence>
<dbReference type="EMBL" id="CP063849">
    <property type="protein sequence ID" value="QOY88940.1"/>
    <property type="molecule type" value="Genomic_DNA"/>
</dbReference>
<dbReference type="AlphaFoldDB" id="A0A7S7NSC4"/>
<proteinExistence type="predicted"/>
<dbReference type="GO" id="GO:0016279">
    <property type="term" value="F:protein-lysine N-methyltransferase activity"/>
    <property type="evidence" value="ECO:0007669"/>
    <property type="project" value="InterPro"/>
</dbReference>
<dbReference type="SUPFAM" id="SSF53335">
    <property type="entry name" value="S-adenosyl-L-methionine-dependent methyltransferases"/>
    <property type="match status" value="1"/>
</dbReference>
<evidence type="ECO:0000259" key="5">
    <source>
        <dbReference type="Pfam" id="PF13847"/>
    </source>
</evidence>
<evidence type="ECO:0000256" key="2">
    <source>
        <dbReference type="ARBA" id="ARBA00022679"/>
    </source>
</evidence>
<dbReference type="Proteomes" id="UP000593892">
    <property type="component" value="Chromosome"/>
</dbReference>
<dbReference type="CDD" id="cd02440">
    <property type="entry name" value="AdoMet_MTases"/>
    <property type="match status" value="1"/>
</dbReference>